<dbReference type="Proteomes" id="UP000009223">
    <property type="component" value="Chromosome"/>
</dbReference>
<gene>
    <name evidence="1" type="ordered locus">TREPR_3644</name>
</gene>
<sequence length="93" mass="10584">MENEENVAYIAKIYPQISQDGQHCLENMAQTMLSIQQSGVLANSNYNDKIKFMAHVYPHISRQGQEYLEKIAHTMLLLQNSKESGKKAEGDLK</sequence>
<dbReference type="AlphaFoldDB" id="F5YQY3"/>
<reference evidence="2" key="1">
    <citation type="submission" date="2009-12" db="EMBL/GenBank/DDBJ databases">
        <title>Complete sequence of Treponema primitia strain ZAS-2.</title>
        <authorList>
            <person name="Tetu S.G."/>
            <person name="Matson E."/>
            <person name="Ren Q."/>
            <person name="Seshadri R."/>
            <person name="Elbourne L."/>
            <person name="Hassan K.A."/>
            <person name="Durkin A."/>
            <person name="Radune D."/>
            <person name="Mohamoud Y."/>
            <person name="Shay R."/>
            <person name="Jin S."/>
            <person name="Zhang X."/>
            <person name="Lucey K."/>
            <person name="Ballor N.R."/>
            <person name="Ottesen E."/>
            <person name="Rosenthal R."/>
            <person name="Allen A."/>
            <person name="Leadbetter J.R."/>
            <person name="Paulsen I.T."/>
        </authorList>
    </citation>
    <scope>NUCLEOTIDE SEQUENCE [LARGE SCALE GENOMIC DNA]</scope>
    <source>
        <strain evidence="2">ATCC BAA-887 / DSM 12427 / ZAS-2</strain>
    </source>
</reference>
<reference evidence="1 2" key="2">
    <citation type="journal article" date="2011" name="ISME J.">
        <title>RNA-seq reveals cooperative metabolic interactions between two termite-gut spirochete species in co-culture.</title>
        <authorList>
            <person name="Rosenthal A.Z."/>
            <person name="Matson E.G."/>
            <person name="Eldar A."/>
            <person name="Leadbetter J.R."/>
        </authorList>
    </citation>
    <scope>NUCLEOTIDE SEQUENCE [LARGE SCALE GENOMIC DNA]</scope>
    <source>
        <strain evidence="2">ATCC BAA-887 / DSM 12427 / ZAS-2</strain>
    </source>
</reference>
<proteinExistence type="predicted"/>
<dbReference type="KEGG" id="tpi:TREPR_3644"/>
<name>F5YQY3_TREPZ</name>
<organism evidence="1 2">
    <name type="scientific">Treponema primitia (strain ATCC BAA-887 / DSM 12427 / ZAS-2)</name>
    <dbReference type="NCBI Taxonomy" id="545694"/>
    <lineage>
        <taxon>Bacteria</taxon>
        <taxon>Pseudomonadati</taxon>
        <taxon>Spirochaetota</taxon>
        <taxon>Spirochaetia</taxon>
        <taxon>Spirochaetales</taxon>
        <taxon>Treponemataceae</taxon>
        <taxon>Treponema</taxon>
    </lineage>
</organism>
<evidence type="ECO:0000313" key="2">
    <source>
        <dbReference type="Proteomes" id="UP000009223"/>
    </source>
</evidence>
<dbReference type="HOGENOM" id="CLU_2398705_0_0_12"/>
<accession>F5YQY3</accession>
<protein>
    <submittedName>
        <fullName evidence="1">Uncharacterized protein</fullName>
    </submittedName>
</protein>
<dbReference type="RefSeq" id="WP_015706664.1">
    <property type="nucleotide sequence ID" value="NC_015578.1"/>
</dbReference>
<dbReference type="STRING" id="545694.TREPR_3644"/>
<dbReference type="EMBL" id="CP001843">
    <property type="protein sequence ID" value="AEF87013.1"/>
    <property type="molecule type" value="Genomic_DNA"/>
</dbReference>
<keyword evidence="2" id="KW-1185">Reference proteome</keyword>
<evidence type="ECO:0000313" key="1">
    <source>
        <dbReference type="EMBL" id="AEF87013.1"/>
    </source>
</evidence>